<feature type="region of interest" description="Disordered" evidence="1">
    <location>
        <begin position="1"/>
        <end position="28"/>
    </location>
</feature>
<dbReference type="EMBL" id="CP030759">
    <property type="protein sequence ID" value="AXA36524.1"/>
    <property type="molecule type" value="Genomic_DNA"/>
</dbReference>
<dbReference type="KEGG" id="schv:BRCON_1747"/>
<evidence type="ECO:0000313" key="3">
    <source>
        <dbReference type="Proteomes" id="UP000262583"/>
    </source>
</evidence>
<evidence type="ECO:0000256" key="1">
    <source>
        <dbReference type="SAM" id="MobiDB-lite"/>
    </source>
</evidence>
<evidence type="ECO:0000313" key="2">
    <source>
        <dbReference type="EMBL" id="AXA36524.1"/>
    </source>
</evidence>
<sequence>MSQCSDEETGSSVTCGPPQPTSVPGNVSRISRVTSIALGTNAE</sequence>
<protein>
    <submittedName>
        <fullName evidence="2">Uncharacterized protein</fullName>
    </submittedName>
</protein>
<organism evidence="2 3">
    <name type="scientific">Sumerlaea chitinivorans</name>
    <dbReference type="NCBI Taxonomy" id="2250252"/>
    <lineage>
        <taxon>Bacteria</taxon>
        <taxon>Candidatus Sumerlaeota</taxon>
        <taxon>Candidatus Sumerlaeia</taxon>
        <taxon>Candidatus Sumerlaeales</taxon>
        <taxon>Candidatus Sumerlaeaceae</taxon>
        <taxon>Candidatus Sumerlaea</taxon>
    </lineage>
</organism>
<reference evidence="2 3" key="1">
    <citation type="submission" date="2018-05" db="EMBL/GenBank/DDBJ databases">
        <title>A metagenomic window into the 2 km-deep terrestrial subsurface aquifer revealed taxonomically and functionally diverse microbial community comprising novel uncultured bacterial lineages.</title>
        <authorList>
            <person name="Kadnikov V.V."/>
            <person name="Mardanov A.V."/>
            <person name="Beletsky A.V."/>
            <person name="Banks D."/>
            <person name="Pimenov N.V."/>
            <person name="Frank Y.A."/>
            <person name="Karnachuk O.V."/>
            <person name="Ravin N.V."/>
        </authorList>
    </citation>
    <scope>NUCLEOTIDE SEQUENCE [LARGE SCALE GENOMIC DNA]</scope>
    <source>
        <strain evidence="2">BY</strain>
    </source>
</reference>
<dbReference type="Proteomes" id="UP000262583">
    <property type="component" value="Chromosome"/>
</dbReference>
<dbReference type="AlphaFoldDB" id="A0A2Z4Y5S5"/>
<name>A0A2Z4Y5S5_SUMC1</name>
<accession>A0A2Z4Y5S5</accession>
<gene>
    <name evidence="2" type="ORF">BRCON_1747</name>
</gene>
<proteinExistence type="predicted"/>